<comment type="subcellular location">
    <subcellularLocation>
        <location evidence="2">Cell membrane</location>
    </subcellularLocation>
    <subcellularLocation>
        <location evidence="1">Membrane</location>
        <topology evidence="1">Multi-pass membrane protein</topology>
    </subcellularLocation>
</comment>
<dbReference type="HOGENOM" id="CLU_024920_3_5_6"/>
<dbReference type="AlphaFoldDB" id="W0QAG0"/>
<keyword evidence="5 11" id="KW-0808">Transferase</keyword>
<feature type="transmembrane region" description="Helical" evidence="9">
    <location>
        <begin position="50"/>
        <end position="66"/>
    </location>
</feature>
<dbReference type="PANTHER" id="PTHR30576">
    <property type="entry name" value="COLANIC BIOSYNTHESIS UDP-GLUCOSE LIPID CARRIER TRANSFERASE"/>
    <property type="match status" value="1"/>
</dbReference>
<evidence type="ECO:0000256" key="4">
    <source>
        <dbReference type="ARBA" id="ARBA00022475"/>
    </source>
</evidence>
<dbReference type="InterPro" id="IPR017475">
    <property type="entry name" value="EPS_sugar_tfrase"/>
</dbReference>
<keyword evidence="6 9" id="KW-0812">Transmembrane</keyword>
<protein>
    <submittedName>
        <fullName evidence="11">Sugar transferase</fullName>
    </submittedName>
</protein>
<feature type="transmembrane region" description="Helical" evidence="9">
    <location>
        <begin position="112"/>
        <end position="129"/>
    </location>
</feature>
<proteinExistence type="inferred from homology"/>
<keyword evidence="7 9" id="KW-1133">Transmembrane helix</keyword>
<dbReference type="OrthoDB" id="9808602at2"/>
<dbReference type="InterPro" id="IPR003362">
    <property type="entry name" value="Bact_transf"/>
</dbReference>
<sequence>MNHQKISKYAMIGMDLFSFCLAFFIVLLLISTSFGELDKYIPLEEMNERALIHFGLALLCVGWFWGRLRHYTYRKPFWFELKEILRTLFIFSVIDLAILSLSKLYVSRYVWLLTWLIILVLFPLSRILLKSCLIRKGWFLKDTVIIGGKINAIDAYNAIINERYLGLNIKYFITDTPDDNLRALGIEILSYKQLDEYWEILGSNTQFMIALEDSENIKRDTWIRNLTKKGYRFISIIPSLRGLPLYSTDMSFLFSYEIILLRINHNLAKRSSKIIKRTMDITLSAILLLLLSPILFAIWLIITCSGGKALYSHTRIGREGKPFQCWKFRSMKKNADELLQAYLDENPQAYEEWHKERKLRRDPRVTKFGYLLRKFSLDELPQLYNVVIGEMSLVGPRPITKDELQYYRSSLDYYFMSKPGMTGLWQVSGRNNVSYDTRVYFDAWYVKNWSVWNDIVILCKTIPAVCKRTGAM</sequence>
<evidence type="ECO:0000256" key="6">
    <source>
        <dbReference type="ARBA" id="ARBA00022692"/>
    </source>
</evidence>
<feature type="transmembrane region" description="Helical" evidence="9">
    <location>
        <begin position="12"/>
        <end position="30"/>
    </location>
</feature>
<feature type="transmembrane region" description="Helical" evidence="9">
    <location>
        <begin position="281"/>
        <end position="302"/>
    </location>
</feature>
<name>W0QAG0_9PAST</name>
<dbReference type="RefSeq" id="WP_025216589.1">
    <property type="nucleotide sequence ID" value="NZ_CP006943.1"/>
</dbReference>
<evidence type="ECO:0000256" key="7">
    <source>
        <dbReference type="ARBA" id="ARBA00022989"/>
    </source>
</evidence>
<evidence type="ECO:0000256" key="5">
    <source>
        <dbReference type="ARBA" id="ARBA00022679"/>
    </source>
</evidence>
<reference evidence="11 12" key="1">
    <citation type="submission" date="2013-12" db="EMBL/GenBank/DDBJ databases">
        <title>Annotation of the Mannheimia varigena USDA-ARS-USMARC-1296 complete genome.</title>
        <authorList>
            <person name="Harhay G.P."/>
            <person name="Clawson M.L."/>
            <person name="Murray R.W."/>
            <person name="Lubbers B.V."/>
            <person name="Heaton M.P."/>
            <person name="Chitko-Mckown C.G."/>
            <person name="Harhay D.M."/>
            <person name="Smith T.P.L."/>
        </authorList>
    </citation>
    <scope>NUCLEOTIDE SEQUENCE [LARGE SCALE GENOMIC DNA]</scope>
    <source>
        <strain evidence="11 12">USDA-ARS-USMARC-1296</strain>
    </source>
</reference>
<dbReference type="STRING" id="1433287.X808_2980"/>
<feature type="transmembrane region" description="Helical" evidence="9">
    <location>
        <begin position="87"/>
        <end position="106"/>
    </location>
</feature>
<dbReference type="GO" id="GO:0016780">
    <property type="term" value="F:phosphotransferase activity, for other substituted phosphate groups"/>
    <property type="evidence" value="ECO:0007669"/>
    <property type="project" value="TreeGrafter"/>
</dbReference>
<evidence type="ECO:0000256" key="1">
    <source>
        <dbReference type="ARBA" id="ARBA00004141"/>
    </source>
</evidence>
<evidence type="ECO:0000313" key="11">
    <source>
        <dbReference type="EMBL" id="AHG74825.1"/>
    </source>
</evidence>
<dbReference type="EMBL" id="CP006943">
    <property type="protein sequence ID" value="AHG74825.1"/>
    <property type="molecule type" value="Genomic_DNA"/>
</dbReference>
<dbReference type="NCBIfam" id="TIGR03025">
    <property type="entry name" value="EPS_sugtrans"/>
    <property type="match status" value="1"/>
</dbReference>
<organism evidence="11 12">
    <name type="scientific">Mannheimia varigena USDA-ARS-USMARC-1296</name>
    <dbReference type="NCBI Taxonomy" id="1433287"/>
    <lineage>
        <taxon>Bacteria</taxon>
        <taxon>Pseudomonadati</taxon>
        <taxon>Pseudomonadota</taxon>
        <taxon>Gammaproteobacteria</taxon>
        <taxon>Pasteurellales</taxon>
        <taxon>Pasteurellaceae</taxon>
        <taxon>Mannheimia</taxon>
    </lineage>
</organism>
<gene>
    <name evidence="11" type="ORF">X808_2980</name>
</gene>
<evidence type="ECO:0000256" key="3">
    <source>
        <dbReference type="ARBA" id="ARBA00006464"/>
    </source>
</evidence>
<dbReference type="NCBIfam" id="TIGR03022">
    <property type="entry name" value="WbaP_sugtrans"/>
    <property type="match status" value="1"/>
</dbReference>
<evidence type="ECO:0000256" key="8">
    <source>
        <dbReference type="ARBA" id="ARBA00023136"/>
    </source>
</evidence>
<dbReference type="GO" id="GO:0005886">
    <property type="term" value="C:plasma membrane"/>
    <property type="evidence" value="ECO:0007669"/>
    <property type="project" value="UniProtKB-SubCell"/>
</dbReference>
<evidence type="ECO:0000256" key="9">
    <source>
        <dbReference type="SAM" id="Phobius"/>
    </source>
</evidence>
<dbReference type="GO" id="GO:0000271">
    <property type="term" value="P:polysaccharide biosynthetic process"/>
    <property type="evidence" value="ECO:0007669"/>
    <property type="project" value="InterPro"/>
</dbReference>
<dbReference type="Pfam" id="PF02397">
    <property type="entry name" value="Bac_transf"/>
    <property type="match status" value="1"/>
</dbReference>
<evidence type="ECO:0000256" key="2">
    <source>
        <dbReference type="ARBA" id="ARBA00004236"/>
    </source>
</evidence>
<dbReference type="PATRIC" id="fig|1433287.3.peg.297"/>
<dbReference type="KEGG" id="mvi:X808_2980"/>
<evidence type="ECO:0000313" key="12">
    <source>
        <dbReference type="Proteomes" id="UP000066995"/>
    </source>
</evidence>
<dbReference type="Proteomes" id="UP000066995">
    <property type="component" value="Chromosome"/>
</dbReference>
<dbReference type="eggNOG" id="COG2148">
    <property type="taxonomic scope" value="Bacteria"/>
</dbReference>
<comment type="similarity">
    <text evidence="3">Belongs to the bacterial sugar transferase family.</text>
</comment>
<feature type="domain" description="Bacterial sugar transferase" evidence="10">
    <location>
        <begin position="276"/>
        <end position="466"/>
    </location>
</feature>
<keyword evidence="12" id="KW-1185">Reference proteome</keyword>
<evidence type="ECO:0000259" key="10">
    <source>
        <dbReference type="Pfam" id="PF02397"/>
    </source>
</evidence>
<keyword evidence="4" id="KW-1003">Cell membrane</keyword>
<dbReference type="PANTHER" id="PTHR30576:SF4">
    <property type="entry name" value="UNDECAPRENYL-PHOSPHATE GALACTOSE PHOSPHOTRANSFERASE"/>
    <property type="match status" value="1"/>
</dbReference>
<keyword evidence="8 9" id="KW-0472">Membrane</keyword>
<dbReference type="InterPro" id="IPR017472">
    <property type="entry name" value="Undecaprenyl-P_galact_Ptfrase"/>
</dbReference>
<accession>W0QAG0</accession>